<accession>H5UQL8</accession>
<comment type="function">
    <text evidence="3">One of several proteins that assist in the late maturation steps of the functional core of the 30S ribosomal subunit. Associates with free 30S ribosomal subunits (but not with 30S subunits that are part of 70S ribosomes or polysomes). Required for efficient processing of 16S rRNA. May interact with the 5'-terminal helix region of 16S rRNA.</text>
</comment>
<comment type="subunit">
    <text evidence="3">Monomer. Binds 30S ribosomal subunits, but not 50S ribosomal subunits or 70S ribosomes.</text>
</comment>
<evidence type="ECO:0000313" key="6">
    <source>
        <dbReference type="Proteomes" id="UP000004367"/>
    </source>
</evidence>
<dbReference type="Proteomes" id="UP000004367">
    <property type="component" value="Unassembled WGS sequence"/>
</dbReference>
<feature type="compositionally biased region" description="Acidic residues" evidence="4">
    <location>
        <begin position="145"/>
        <end position="162"/>
    </location>
</feature>
<name>H5UQL8_9MICO</name>
<proteinExistence type="inferred from homology"/>
<dbReference type="eggNOG" id="COG0858">
    <property type="taxonomic scope" value="Bacteria"/>
</dbReference>
<gene>
    <name evidence="3 5" type="primary">rbfA</name>
    <name evidence="5" type="ORF">MOPEL_032_00690</name>
</gene>
<protein>
    <recommendedName>
        <fullName evidence="3">Ribosome-binding factor A</fullName>
    </recommendedName>
</protein>
<dbReference type="PANTHER" id="PTHR33515:SF1">
    <property type="entry name" value="RIBOSOME-BINDING FACTOR A, CHLOROPLASTIC-RELATED"/>
    <property type="match status" value="1"/>
</dbReference>
<comment type="caution">
    <text evidence="5">The sequence shown here is derived from an EMBL/GenBank/DDBJ whole genome shotgun (WGS) entry which is preliminary data.</text>
</comment>
<dbReference type="InterPro" id="IPR020053">
    <property type="entry name" value="Ribosome-bd_factorA_CS"/>
</dbReference>
<dbReference type="GO" id="GO:0043024">
    <property type="term" value="F:ribosomal small subunit binding"/>
    <property type="evidence" value="ECO:0007669"/>
    <property type="project" value="TreeGrafter"/>
</dbReference>
<dbReference type="HAMAP" id="MF_00003">
    <property type="entry name" value="RbfA"/>
    <property type="match status" value="1"/>
</dbReference>
<comment type="similarity">
    <text evidence="3">Belongs to the RbfA family.</text>
</comment>
<evidence type="ECO:0000256" key="4">
    <source>
        <dbReference type="SAM" id="MobiDB-lite"/>
    </source>
</evidence>
<feature type="compositionally biased region" description="Acidic residues" evidence="4">
    <location>
        <begin position="185"/>
        <end position="195"/>
    </location>
</feature>
<dbReference type="OrthoDB" id="307788at2"/>
<dbReference type="RefSeq" id="WP_009481924.1">
    <property type="nucleotide sequence ID" value="NZ_BAFE01000030.1"/>
</dbReference>
<dbReference type="PANTHER" id="PTHR33515">
    <property type="entry name" value="RIBOSOME-BINDING FACTOR A, CHLOROPLASTIC-RELATED"/>
    <property type="match status" value="1"/>
</dbReference>
<reference evidence="5 6" key="1">
    <citation type="submission" date="2012-02" db="EMBL/GenBank/DDBJ databases">
        <title>Whole genome shotgun sequence of Mobilicoccus pelagius NBRC 104925.</title>
        <authorList>
            <person name="Yoshida Y."/>
            <person name="Hosoyama A."/>
            <person name="Tsuchikane K."/>
            <person name="Katsumata H."/>
            <person name="Yamazaki S."/>
            <person name="Fujita N."/>
        </authorList>
    </citation>
    <scope>NUCLEOTIDE SEQUENCE [LARGE SCALE GENOMIC DNA]</scope>
    <source>
        <strain evidence="5 6">NBRC 104925</strain>
    </source>
</reference>
<dbReference type="GO" id="GO:0005829">
    <property type="term" value="C:cytosol"/>
    <property type="evidence" value="ECO:0007669"/>
    <property type="project" value="TreeGrafter"/>
</dbReference>
<evidence type="ECO:0000313" key="5">
    <source>
        <dbReference type="EMBL" id="GAB48026.1"/>
    </source>
</evidence>
<evidence type="ECO:0000256" key="2">
    <source>
        <dbReference type="ARBA" id="ARBA00022517"/>
    </source>
</evidence>
<comment type="subcellular location">
    <subcellularLocation>
        <location evidence="3">Cytoplasm</location>
    </subcellularLocation>
</comment>
<keyword evidence="1 3" id="KW-0963">Cytoplasm</keyword>
<dbReference type="Pfam" id="PF02033">
    <property type="entry name" value="RBFA"/>
    <property type="match status" value="1"/>
</dbReference>
<dbReference type="InterPro" id="IPR015946">
    <property type="entry name" value="KH_dom-like_a/b"/>
</dbReference>
<dbReference type="STRING" id="1089455.MOPEL_032_00690"/>
<dbReference type="InterPro" id="IPR000238">
    <property type="entry name" value="RbfA"/>
</dbReference>
<keyword evidence="2 3" id="KW-0690">Ribosome biogenesis</keyword>
<dbReference type="Gene3D" id="3.30.300.20">
    <property type="match status" value="1"/>
</dbReference>
<dbReference type="PROSITE" id="PS01319">
    <property type="entry name" value="RBFA"/>
    <property type="match status" value="1"/>
</dbReference>
<dbReference type="NCBIfam" id="TIGR00082">
    <property type="entry name" value="rbfA"/>
    <property type="match status" value="1"/>
</dbReference>
<dbReference type="GO" id="GO:0030490">
    <property type="term" value="P:maturation of SSU-rRNA"/>
    <property type="evidence" value="ECO:0007669"/>
    <property type="project" value="UniProtKB-UniRule"/>
</dbReference>
<evidence type="ECO:0000256" key="3">
    <source>
        <dbReference type="HAMAP-Rule" id="MF_00003"/>
    </source>
</evidence>
<keyword evidence="6" id="KW-1185">Reference proteome</keyword>
<evidence type="ECO:0000256" key="1">
    <source>
        <dbReference type="ARBA" id="ARBA00022490"/>
    </source>
</evidence>
<organism evidence="5 6">
    <name type="scientific">Mobilicoccus pelagius NBRC 104925</name>
    <dbReference type="NCBI Taxonomy" id="1089455"/>
    <lineage>
        <taxon>Bacteria</taxon>
        <taxon>Bacillati</taxon>
        <taxon>Actinomycetota</taxon>
        <taxon>Actinomycetes</taxon>
        <taxon>Micrococcales</taxon>
        <taxon>Dermatophilaceae</taxon>
        <taxon>Mobilicoccus</taxon>
    </lineage>
</organism>
<sequence length="220" mass="23904">MADPARARKVADRIKVIVAEMLEGRIKDERLGFVTITDVRVTGDLQNASVFYTVFGSDEERQATADVLAENRGRIRSAVGKGLGIRLTPSLEFIADAIPEGAAHLEEVLEEARRLDADLAAARAGATYAGDADPYRKYDEFDDEFDDEDDELDDDEVEEQMESGEVTSEQLHAADDLPAGGVDVAADEGLDDVDGDLTRIDEIDGDEDVRPTSRGASEGR</sequence>
<dbReference type="AlphaFoldDB" id="H5UQL8"/>
<feature type="region of interest" description="Disordered" evidence="4">
    <location>
        <begin position="145"/>
        <end position="220"/>
    </location>
</feature>
<dbReference type="SUPFAM" id="SSF89919">
    <property type="entry name" value="Ribosome-binding factor A, RbfA"/>
    <property type="match status" value="1"/>
</dbReference>
<dbReference type="InterPro" id="IPR023799">
    <property type="entry name" value="RbfA_dom_sf"/>
</dbReference>
<dbReference type="EMBL" id="BAFE01000030">
    <property type="protein sequence ID" value="GAB48026.1"/>
    <property type="molecule type" value="Genomic_DNA"/>
</dbReference>